<keyword evidence="7" id="KW-1185">Reference proteome</keyword>
<keyword evidence="1" id="KW-0547">Nucleotide-binding</keyword>
<dbReference type="SUPFAM" id="SSF55785">
    <property type="entry name" value="PYP-like sensor domain (PAS domain)"/>
    <property type="match status" value="1"/>
</dbReference>
<feature type="domain" description="Sigma-54 factor interaction" evidence="5">
    <location>
        <begin position="161"/>
        <end position="389"/>
    </location>
</feature>
<dbReference type="Gene3D" id="3.40.50.300">
    <property type="entry name" value="P-loop containing nucleotide triphosphate hydrolases"/>
    <property type="match status" value="1"/>
</dbReference>
<dbReference type="InterPro" id="IPR013767">
    <property type="entry name" value="PAS_fold"/>
</dbReference>
<dbReference type="PROSITE" id="PS00688">
    <property type="entry name" value="SIGMA54_INTERACT_3"/>
    <property type="match status" value="1"/>
</dbReference>
<proteinExistence type="predicted"/>
<dbReference type="PANTHER" id="PTHR32071">
    <property type="entry name" value="TRANSCRIPTIONAL REGULATORY PROTEIN"/>
    <property type="match status" value="1"/>
</dbReference>
<gene>
    <name evidence="6" type="ORF">EK386_14140</name>
</gene>
<dbReference type="Gene3D" id="3.30.450.20">
    <property type="entry name" value="PAS domain"/>
    <property type="match status" value="1"/>
</dbReference>
<evidence type="ECO:0000256" key="1">
    <source>
        <dbReference type="ARBA" id="ARBA00022741"/>
    </source>
</evidence>
<dbReference type="AlphaFoldDB" id="A0A432L9S7"/>
<dbReference type="InterPro" id="IPR000014">
    <property type="entry name" value="PAS"/>
</dbReference>
<evidence type="ECO:0000256" key="3">
    <source>
        <dbReference type="ARBA" id="ARBA00023015"/>
    </source>
</evidence>
<dbReference type="GO" id="GO:0043565">
    <property type="term" value="F:sequence-specific DNA binding"/>
    <property type="evidence" value="ECO:0007669"/>
    <property type="project" value="InterPro"/>
</dbReference>
<dbReference type="InterPro" id="IPR025944">
    <property type="entry name" value="Sigma_54_int_dom_CS"/>
</dbReference>
<dbReference type="Proteomes" id="UP000287910">
    <property type="component" value="Unassembled WGS sequence"/>
</dbReference>
<dbReference type="Pfam" id="PF00989">
    <property type="entry name" value="PAS"/>
    <property type="match status" value="1"/>
</dbReference>
<dbReference type="GO" id="GO:0006355">
    <property type="term" value="P:regulation of DNA-templated transcription"/>
    <property type="evidence" value="ECO:0007669"/>
    <property type="project" value="InterPro"/>
</dbReference>
<dbReference type="SUPFAM" id="SSF46689">
    <property type="entry name" value="Homeodomain-like"/>
    <property type="match status" value="1"/>
</dbReference>
<comment type="caution">
    <text evidence="6">The sequence shown here is derived from an EMBL/GenBank/DDBJ whole genome shotgun (WGS) entry which is preliminary data.</text>
</comment>
<protein>
    <submittedName>
        <fullName evidence="6">PAS domain S-box protein</fullName>
    </submittedName>
</protein>
<sequence length="480" mass="54640">MGGLLCQIILRYDNGEVLNLLSKQAIALKLYEEIIERVGVGIHAVDHVGKTIIYNKKMREMEAMNEEDVLHKNVRDVFQFQENQSSTLLQSLEHGEEVVNVKQTYFNNRGVEITTVNNTFPLKIDGEICAAVEIATDVTKMERLVRRNLKQTKTEFTFSHIIGKSSELLEVISLAKRATRTNSNVLIIGETGTGKELFAQSIHAESDRANAPFITQNCAALPDSLIEAILFGTTKGAFTGAIDSPGLFEQAGGGTLLLDELNSLNITLQSKLLRVLQERKVRRIGGTKEFPIDVRVIATINEDPIDAIANNRLRKDLYYRLAVVTLFIPPLRERITDIEILVEDFIKKYNQLFNLNVQGISNEVLQFFEFHNWPGNVRELEHVIEASLNLINHESMIEFHHLPYQYRKNETKKANVVPVFSQPNNTENTTLADQLALFEKQYIQQLLQKNHYHITNTAKELGISRQSLQYRMKRLNIKVN</sequence>
<dbReference type="NCBIfam" id="TIGR00229">
    <property type="entry name" value="sensory_box"/>
    <property type="match status" value="1"/>
</dbReference>
<dbReference type="SUPFAM" id="SSF52540">
    <property type="entry name" value="P-loop containing nucleoside triphosphate hydrolases"/>
    <property type="match status" value="1"/>
</dbReference>
<accession>A0A432L9S7</accession>
<dbReference type="Pfam" id="PF02954">
    <property type="entry name" value="HTH_8"/>
    <property type="match status" value="1"/>
</dbReference>
<dbReference type="GO" id="GO:0005524">
    <property type="term" value="F:ATP binding"/>
    <property type="evidence" value="ECO:0007669"/>
    <property type="project" value="UniProtKB-KW"/>
</dbReference>
<dbReference type="PRINTS" id="PR01590">
    <property type="entry name" value="HTHFIS"/>
</dbReference>
<dbReference type="CDD" id="cd00009">
    <property type="entry name" value="AAA"/>
    <property type="match status" value="1"/>
</dbReference>
<dbReference type="Pfam" id="PF00158">
    <property type="entry name" value="Sigma54_activat"/>
    <property type="match status" value="1"/>
</dbReference>
<keyword evidence="2" id="KW-0067">ATP-binding</keyword>
<dbReference type="InterPro" id="IPR009057">
    <property type="entry name" value="Homeodomain-like_sf"/>
</dbReference>
<name>A0A432L9S7_9BACI</name>
<dbReference type="InterPro" id="IPR027417">
    <property type="entry name" value="P-loop_NTPase"/>
</dbReference>
<dbReference type="InterPro" id="IPR025662">
    <property type="entry name" value="Sigma_54_int_dom_ATP-bd_1"/>
</dbReference>
<keyword evidence="3" id="KW-0805">Transcription regulation</keyword>
<organism evidence="6 7">
    <name type="scientific">Lysinibacillus antri</name>
    <dbReference type="NCBI Taxonomy" id="2498145"/>
    <lineage>
        <taxon>Bacteria</taxon>
        <taxon>Bacillati</taxon>
        <taxon>Bacillota</taxon>
        <taxon>Bacilli</taxon>
        <taxon>Bacillales</taxon>
        <taxon>Bacillaceae</taxon>
        <taxon>Lysinibacillus</taxon>
    </lineage>
</organism>
<keyword evidence="4" id="KW-0804">Transcription</keyword>
<dbReference type="SMART" id="SM00382">
    <property type="entry name" value="AAA"/>
    <property type="match status" value="1"/>
</dbReference>
<dbReference type="Gene3D" id="1.10.8.60">
    <property type="match status" value="1"/>
</dbReference>
<dbReference type="Gene3D" id="1.10.10.60">
    <property type="entry name" value="Homeodomain-like"/>
    <property type="match status" value="1"/>
</dbReference>
<dbReference type="EMBL" id="RYYR01000021">
    <property type="protein sequence ID" value="RUL50362.1"/>
    <property type="molecule type" value="Genomic_DNA"/>
</dbReference>
<reference evidence="6 7" key="1">
    <citation type="submission" date="2018-12" db="EMBL/GenBank/DDBJ databases">
        <title>Lysinibacillus antri sp. nov., isolated from a cave soil.</title>
        <authorList>
            <person name="Narsing Rao M.P."/>
            <person name="Zhang H."/>
            <person name="Dong Z.-Y."/>
            <person name="Niu X.-K."/>
            <person name="Zhang K."/>
            <person name="Fang B.-Z."/>
            <person name="Kang Y.-Q."/>
            <person name="Xiao M."/>
            <person name="Li W.-J."/>
        </authorList>
    </citation>
    <scope>NUCLEOTIDE SEQUENCE [LARGE SCALE GENOMIC DNA]</scope>
    <source>
        <strain evidence="6 7">SYSU K30002</strain>
    </source>
</reference>
<dbReference type="InterPro" id="IPR035965">
    <property type="entry name" value="PAS-like_dom_sf"/>
</dbReference>
<dbReference type="InterPro" id="IPR003593">
    <property type="entry name" value="AAA+_ATPase"/>
</dbReference>
<evidence type="ECO:0000259" key="5">
    <source>
        <dbReference type="PROSITE" id="PS50045"/>
    </source>
</evidence>
<dbReference type="PANTHER" id="PTHR32071:SF74">
    <property type="entry name" value="TRANSCRIPTIONAL ACTIVATOR ROCR"/>
    <property type="match status" value="1"/>
</dbReference>
<evidence type="ECO:0000256" key="4">
    <source>
        <dbReference type="ARBA" id="ARBA00023163"/>
    </source>
</evidence>
<dbReference type="Pfam" id="PF25601">
    <property type="entry name" value="AAA_lid_14"/>
    <property type="match status" value="1"/>
</dbReference>
<dbReference type="InterPro" id="IPR002078">
    <property type="entry name" value="Sigma_54_int"/>
</dbReference>
<evidence type="ECO:0000313" key="6">
    <source>
        <dbReference type="EMBL" id="RUL50362.1"/>
    </source>
</evidence>
<dbReference type="InterPro" id="IPR002197">
    <property type="entry name" value="HTH_Fis"/>
</dbReference>
<dbReference type="PROSITE" id="PS50045">
    <property type="entry name" value="SIGMA54_INTERACT_4"/>
    <property type="match status" value="1"/>
</dbReference>
<dbReference type="InterPro" id="IPR058031">
    <property type="entry name" value="AAA_lid_NorR"/>
</dbReference>
<dbReference type="PROSITE" id="PS00675">
    <property type="entry name" value="SIGMA54_INTERACT_1"/>
    <property type="match status" value="1"/>
</dbReference>
<dbReference type="FunFam" id="3.40.50.300:FF:000006">
    <property type="entry name" value="DNA-binding transcriptional regulator NtrC"/>
    <property type="match status" value="1"/>
</dbReference>
<evidence type="ECO:0000313" key="7">
    <source>
        <dbReference type="Proteomes" id="UP000287910"/>
    </source>
</evidence>
<evidence type="ECO:0000256" key="2">
    <source>
        <dbReference type="ARBA" id="ARBA00022840"/>
    </source>
</evidence>